<dbReference type="Proteomes" id="UP000275321">
    <property type="component" value="Unassembled WGS sequence"/>
</dbReference>
<accession>A0A3R8YZP4</accession>
<dbReference type="AlphaFoldDB" id="A0A3R8YZP4"/>
<evidence type="ECO:0000313" key="1">
    <source>
        <dbReference type="EMBL" id="RSB30804.1"/>
    </source>
</evidence>
<evidence type="ECO:0000313" key="2">
    <source>
        <dbReference type="Proteomes" id="UP000275321"/>
    </source>
</evidence>
<sequence>MNAQQLEYIRIQLRAALVDDSGGTKGQLEAFAEHPPADKNLNPRKHIHVVELDNGRGGVRCVKAENSALYVLETRSHHCPMPPVFSSCSWRRAVLKLDDSQQAWIKYCYGSNMNFYNQVIICKYIWNRFIRYGKNSGIRKKTLNNLAAHVG</sequence>
<dbReference type="EMBL" id="RHWT01000012">
    <property type="protein sequence ID" value="RSB30804.1"/>
    <property type="molecule type" value="Genomic_DNA"/>
</dbReference>
<reference evidence="1 2" key="1">
    <citation type="submission" date="2018-10" db="EMBL/GenBank/DDBJ databases">
        <title>Transmission dynamics of multidrug resistant bacteria on intensive care unit surfaces.</title>
        <authorList>
            <person name="D'Souza A.W."/>
            <person name="Potter R.F."/>
            <person name="Wallace M."/>
            <person name="Shupe A."/>
            <person name="Patel S."/>
            <person name="Sun S."/>
            <person name="Gul D."/>
            <person name="Kwon J.H."/>
            <person name="Andleeb S."/>
            <person name="Burnham C.-A.D."/>
            <person name="Dantas G."/>
        </authorList>
    </citation>
    <scope>NUCLEOTIDE SEQUENCE [LARGE SCALE GENOMIC DNA]</scope>
    <source>
        <strain evidence="1 2">EC_073</strain>
    </source>
</reference>
<gene>
    <name evidence="1" type="ORF">EGK68_11065</name>
</gene>
<organism evidence="1 2">
    <name type="scientific">Enterobacter cloacae</name>
    <dbReference type="NCBI Taxonomy" id="550"/>
    <lineage>
        <taxon>Bacteria</taxon>
        <taxon>Pseudomonadati</taxon>
        <taxon>Pseudomonadota</taxon>
        <taxon>Gammaproteobacteria</taxon>
        <taxon>Enterobacterales</taxon>
        <taxon>Enterobacteriaceae</taxon>
        <taxon>Enterobacter</taxon>
        <taxon>Enterobacter cloacae complex</taxon>
    </lineage>
</organism>
<name>A0A3R8YZP4_ENTCL</name>
<dbReference type="Pfam" id="PF06323">
    <property type="entry name" value="Phage_antiter_Q"/>
    <property type="match status" value="1"/>
</dbReference>
<comment type="caution">
    <text evidence="1">The sequence shown here is derived from an EMBL/GenBank/DDBJ whole genome shotgun (WGS) entry which is preliminary data.</text>
</comment>
<proteinExistence type="predicted"/>
<dbReference type="InterPro" id="IPR010455">
    <property type="entry name" value="Phage_82_GpQ"/>
</dbReference>
<protein>
    <submittedName>
        <fullName evidence="1">Uncharacterized protein</fullName>
    </submittedName>
</protein>